<reference evidence="2" key="1">
    <citation type="submission" date="2023-05" db="EMBL/GenBank/DDBJ databases">
        <authorList>
            <person name="Huff M."/>
        </authorList>
    </citation>
    <scope>NUCLEOTIDE SEQUENCE</scope>
</reference>
<organism evidence="2 3">
    <name type="scientific">Fraxinus pennsylvanica</name>
    <dbReference type="NCBI Taxonomy" id="56036"/>
    <lineage>
        <taxon>Eukaryota</taxon>
        <taxon>Viridiplantae</taxon>
        <taxon>Streptophyta</taxon>
        <taxon>Embryophyta</taxon>
        <taxon>Tracheophyta</taxon>
        <taxon>Spermatophyta</taxon>
        <taxon>Magnoliopsida</taxon>
        <taxon>eudicotyledons</taxon>
        <taxon>Gunneridae</taxon>
        <taxon>Pentapetalae</taxon>
        <taxon>asterids</taxon>
        <taxon>lamiids</taxon>
        <taxon>Lamiales</taxon>
        <taxon>Oleaceae</taxon>
        <taxon>Oleeae</taxon>
        <taxon>Fraxinus</taxon>
    </lineage>
</organism>
<dbReference type="InterPro" id="IPR006016">
    <property type="entry name" value="UspA"/>
</dbReference>
<dbReference type="InterPro" id="IPR014729">
    <property type="entry name" value="Rossmann-like_a/b/a_fold"/>
</dbReference>
<feature type="domain" description="UspA" evidence="1">
    <location>
        <begin position="66"/>
        <end position="204"/>
    </location>
</feature>
<dbReference type="AlphaFoldDB" id="A0AAD2DJH5"/>
<dbReference type="EMBL" id="OU503036">
    <property type="protein sequence ID" value="CAI9754105.1"/>
    <property type="molecule type" value="Genomic_DNA"/>
</dbReference>
<dbReference type="PANTHER" id="PTHR47000">
    <property type="entry name" value="ADENINE NUCLEOTIDE ALPHA HYDROLASES-LIKE SUPERFAMILY PROTEIN"/>
    <property type="match status" value="1"/>
</dbReference>
<name>A0AAD2DJH5_9LAMI</name>
<sequence length="227" mass="26284">MPGLCMNRAAVRVRARARVRVRSPCVQYKKSASFIEGREKSDASNEVNEPNFNSHLSKLEFECGNRVMVVVDSSQEAKGALEWALSHTVQAQDTIILLHVAKQDENYNGEINQRAYELLHSMKNICQLRRPEVRVEMAIREGKENGEIIVEEAKHRQVLLLVLGQRKRSIIWRLQRFWSTELKKKNRIVDYCIQNASCMTIAVRRKSKKYGGYLITTKSHKKFWLLA</sequence>
<protein>
    <recommendedName>
        <fullName evidence="1">UspA domain-containing protein</fullName>
    </recommendedName>
</protein>
<dbReference type="SUPFAM" id="SSF52402">
    <property type="entry name" value="Adenine nucleotide alpha hydrolases-like"/>
    <property type="match status" value="1"/>
</dbReference>
<dbReference type="Pfam" id="PF00582">
    <property type="entry name" value="Usp"/>
    <property type="match status" value="1"/>
</dbReference>
<evidence type="ECO:0000313" key="2">
    <source>
        <dbReference type="EMBL" id="CAI9754105.1"/>
    </source>
</evidence>
<evidence type="ECO:0000313" key="3">
    <source>
        <dbReference type="Proteomes" id="UP000834106"/>
    </source>
</evidence>
<gene>
    <name evidence="2" type="ORF">FPE_LOCUS1536</name>
</gene>
<proteinExistence type="predicted"/>
<dbReference type="Gene3D" id="3.40.50.620">
    <property type="entry name" value="HUPs"/>
    <property type="match status" value="1"/>
</dbReference>
<accession>A0AAD2DJH5</accession>
<evidence type="ECO:0000259" key="1">
    <source>
        <dbReference type="Pfam" id="PF00582"/>
    </source>
</evidence>
<dbReference type="Proteomes" id="UP000834106">
    <property type="component" value="Chromosome 1"/>
</dbReference>
<dbReference type="PANTHER" id="PTHR47000:SF3">
    <property type="entry name" value="ADENINE NUCLEOTIDE ALPHA HYDROLASES-LIKE SUPERFAMILY PROTEIN"/>
    <property type="match status" value="1"/>
</dbReference>
<keyword evidence="3" id="KW-1185">Reference proteome</keyword>
<dbReference type="CDD" id="cd00293">
    <property type="entry name" value="USP-like"/>
    <property type="match status" value="1"/>
</dbReference>